<sequence length="148" mass="15328">MTSLVGARKAVHAGGSPFAVAFPWSPPSGANTRVGFVAEIAGSRSVVEAVVQWFCASPTASMAEARVNLVPRAVTWLQRAFLAAVAGWHVGSGSEPFAVGSVSGGRRRGFCISQAPRTPRCQTSHLGDSPEAPGFPHLSTEKGCLPSV</sequence>
<dbReference type="AlphaFoldDB" id="A0AAI9V114"/>
<name>A0AAI9V114_9PEZI</name>
<evidence type="ECO:0000313" key="3">
    <source>
        <dbReference type="Proteomes" id="UP001239795"/>
    </source>
</evidence>
<feature type="region of interest" description="Disordered" evidence="1">
    <location>
        <begin position="118"/>
        <end position="148"/>
    </location>
</feature>
<reference evidence="2 3" key="1">
    <citation type="submission" date="2016-10" db="EMBL/GenBank/DDBJ databases">
        <title>The genome sequence of Colletotrichum fioriniae PJ7.</title>
        <authorList>
            <person name="Baroncelli R."/>
        </authorList>
    </citation>
    <scope>NUCLEOTIDE SEQUENCE [LARGE SCALE GENOMIC DNA]</scope>
    <source>
        <strain evidence="2">Col 31</strain>
    </source>
</reference>
<dbReference type="Proteomes" id="UP001239795">
    <property type="component" value="Unassembled WGS sequence"/>
</dbReference>
<dbReference type="EMBL" id="MLGG01000002">
    <property type="protein sequence ID" value="KAK1466737.1"/>
    <property type="molecule type" value="Genomic_DNA"/>
</dbReference>
<keyword evidence="3" id="KW-1185">Reference proteome</keyword>
<gene>
    <name evidence="2" type="ORF">CMEL01_10730</name>
</gene>
<accession>A0AAI9V114</accession>
<organism evidence="2 3">
    <name type="scientific">Colletotrichum melonis</name>
    <dbReference type="NCBI Taxonomy" id="1209925"/>
    <lineage>
        <taxon>Eukaryota</taxon>
        <taxon>Fungi</taxon>
        <taxon>Dikarya</taxon>
        <taxon>Ascomycota</taxon>
        <taxon>Pezizomycotina</taxon>
        <taxon>Sordariomycetes</taxon>
        <taxon>Hypocreomycetidae</taxon>
        <taxon>Glomerellales</taxon>
        <taxon>Glomerellaceae</taxon>
        <taxon>Colletotrichum</taxon>
        <taxon>Colletotrichum acutatum species complex</taxon>
    </lineage>
</organism>
<evidence type="ECO:0000313" key="2">
    <source>
        <dbReference type="EMBL" id="KAK1466737.1"/>
    </source>
</evidence>
<proteinExistence type="predicted"/>
<protein>
    <submittedName>
        <fullName evidence="2">Uncharacterized protein</fullName>
    </submittedName>
</protein>
<comment type="caution">
    <text evidence="2">The sequence shown here is derived from an EMBL/GenBank/DDBJ whole genome shotgun (WGS) entry which is preliminary data.</text>
</comment>
<evidence type="ECO:0000256" key="1">
    <source>
        <dbReference type="SAM" id="MobiDB-lite"/>
    </source>
</evidence>